<dbReference type="RefSeq" id="WP_092565019.1">
    <property type="nucleotide sequence ID" value="NZ_FNQV01000010.1"/>
</dbReference>
<sequence length="115" mass="12798">MSRLTEPATQHGCEGLEVQQLRRGSLIFFGTDHAAQVVADLVDPHGHHLSDALPKLRGQAAFAEKYQGELRRIESVAETGEARRVVDLTMHHLRQTIRDANSAKGFYESDIASDY</sequence>
<gene>
    <name evidence="1" type="ORF">SAMN02910418_01754</name>
</gene>
<name>A0A1H4BSH7_9ACTO</name>
<evidence type="ECO:0000313" key="1">
    <source>
        <dbReference type="EMBL" id="SEA50792.1"/>
    </source>
</evidence>
<dbReference type="EMBL" id="FNQV01000010">
    <property type="protein sequence ID" value="SEA50792.1"/>
    <property type="molecule type" value="Genomic_DNA"/>
</dbReference>
<dbReference type="Proteomes" id="UP000199288">
    <property type="component" value="Unassembled WGS sequence"/>
</dbReference>
<dbReference type="AlphaFoldDB" id="A0A1H4BSH7"/>
<dbReference type="OrthoDB" id="9804145at2"/>
<organism evidence="1 2">
    <name type="scientific">Bowdeniella nasicola</name>
    <dbReference type="NCBI Taxonomy" id="208480"/>
    <lineage>
        <taxon>Bacteria</taxon>
        <taxon>Bacillati</taxon>
        <taxon>Actinomycetota</taxon>
        <taxon>Actinomycetes</taxon>
        <taxon>Actinomycetales</taxon>
        <taxon>Actinomycetaceae</taxon>
        <taxon>Bowdeniella</taxon>
    </lineage>
</organism>
<reference evidence="2" key="1">
    <citation type="submission" date="2016-10" db="EMBL/GenBank/DDBJ databases">
        <authorList>
            <person name="Varghese N."/>
            <person name="Submissions S."/>
        </authorList>
    </citation>
    <scope>NUCLEOTIDE SEQUENCE [LARGE SCALE GENOMIC DNA]</scope>
    <source>
        <strain evidence="2">KPR-1</strain>
    </source>
</reference>
<evidence type="ECO:0000313" key="2">
    <source>
        <dbReference type="Proteomes" id="UP000199288"/>
    </source>
</evidence>
<proteinExistence type="predicted"/>
<protein>
    <submittedName>
        <fullName evidence="1">Uncharacterized protein</fullName>
    </submittedName>
</protein>
<accession>A0A1H4BSH7</accession>
<keyword evidence="2" id="KW-1185">Reference proteome</keyword>